<evidence type="ECO:0000256" key="1">
    <source>
        <dbReference type="SAM" id="MobiDB-lite"/>
    </source>
</evidence>
<sequence length="107" mass="10696">MSCGTGSSGTAQLFVACTQYAAATVTAAIRSGLFGERSAHRRVLVVSDPSTLPEVGIPHGGGAEDRPRGPGPATSGVAPRMRAAPTAVLTTAPRHPAGSADSGRTRS</sequence>
<accession>A0A1V4CYN9</accession>
<organism evidence="2 3">
    <name type="scientific">Streptomyces antioxidans</name>
    <dbReference type="NCBI Taxonomy" id="1507734"/>
    <lineage>
        <taxon>Bacteria</taxon>
        <taxon>Bacillati</taxon>
        <taxon>Actinomycetota</taxon>
        <taxon>Actinomycetes</taxon>
        <taxon>Kitasatosporales</taxon>
        <taxon>Streptomycetaceae</taxon>
        <taxon>Streptomyces</taxon>
    </lineage>
</organism>
<reference evidence="2" key="1">
    <citation type="submission" date="2016-12" db="EMBL/GenBank/DDBJ databases">
        <title>Genome sequence of Streptomyces antioxidans MUSC 164.</title>
        <authorList>
            <person name="Lee L.-H."/>
            <person name="Ser H.-L."/>
        </authorList>
    </citation>
    <scope>NUCLEOTIDE SEQUENCE [LARGE SCALE GENOMIC DNA]</scope>
    <source>
        <strain evidence="2">MUSC 164</strain>
    </source>
</reference>
<feature type="region of interest" description="Disordered" evidence="1">
    <location>
        <begin position="50"/>
        <end position="107"/>
    </location>
</feature>
<evidence type="ECO:0000313" key="2">
    <source>
        <dbReference type="EMBL" id="OPF73804.1"/>
    </source>
</evidence>
<dbReference type="AlphaFoldDB" id="A0A1V4CYN9"/>
<dbReference type="EMBL" id="LAKD02000086">
    <property type="protein sequence ID" value="OPF73804.1"/>
    <property type="molecule type" value="Genomic_DNA"/>
</dbReference>
<dbReference type="Proteomes" id="UP000033615">
    <property type="component" value="Unassembled WGS sequence"/>
</dbReference>
<gene>
    <name evidence="2" type="ORF">VT50_0228020</name>
</gene>
<proteinExistence type="predicted"/>
<name>A0A1V4CYN9_9ACTN</name>
<comment type="caution">
    <text evidence="2">The sequence shown here is derived from an EMBL/GenBank/DDBJ whole genome shotgun (WGS) entry which is preliminary data.</text>
</comment>
<protein>
    <submittedName>
        <fullName evidence="2">Uncharacterized protein</fullName>
    </submittedName>
</protein>
<evidence type="ECO:0000313" key="3">
    <source>
        <dbReference type="Proteomes" id="UP000033615"/>
    </source>
</evidence>
<keyword evidence="3" id="KW-1185">Reference proteome</keyword>